<protein>
    <submittedName>
        <fullName evidence="2">MarR family transcriptional regulator</fullName>
    </submittedName>
</protein>
<reference evidence="2 3" key="1">
    <citation type="submission" date="2020-01" db="EMBL/GenBank/DDBJ databases">
        <title>Genomes of bacteria type strains.</title>
        <authorList>
            <person name="Chen J."/>
            <person name="Zhu S."/>
            <person name="Chen J."/>
        </authorList>
    </citation>
    <scope>NUCLEOTIDE SEQUENCE [LARGE SCALE GENOMIC DNA]</scope>
    <source>
        <strain evidence="2 3">KCTC 52919</strain>
    </source>
</reference>
<dbReference type="PANTHER" id="PTHR33164">
    <property type="entry name" value="TRANSCRIPTIONAL REGULATOR, MARR FAMILY"/>
    <property type="match status" value="1"/>
</dbReference>
<dbReference type="InterPro" id="IPR039422">
    <property type="entry name" value="MarR/SlyA-like"/>
</dbReference>
<sequence>MHLDDFVPYRLNIIAELMSRRVMPVYRDSEGMTRPEWRVLAHLARLGTATAKELGTASAMHKTKVSRALQDLETRRWIKRSRSEEDRRFNQVEITPVGRKAHDTIFPQMVALSDAVLADLTPEERRTVEQALTAFERVLDAPSLR</sequence>
<dbReference type="InterPro" id="IPR000835">
    <property type="entry name" value="HTH_MarR-typ"/>
</dbReference>
<proteinExistence type="predicted"/>
<dbReference type="GO" id="GO:0003700">
    <property type="term" value="F:DNA-binding transcription factor activity"/>
    <property type="evidence" value="ECO:0007669"/>
    <property type="project" value="InterPro"/>
</dbReference>
<dbReference type="Gene3D" id="1.10.10.10">
    <property type="entry name" value="Winged helix-like DNA-binding domain superfamily/Winged helix DNA-binding domain"/>
    <property type="match status" value="1"/>
</dbReference>
<comment type="caution">
    <text evidence="2">The sequence shown here is derived from an EMBL/GenBank/DDBJ whole genome shotgun (WGS) entry which is preliminary data.</text>
</comment>
<dbReference type="RefSeq" id="WP_163043756.1">
    <property type="nucleotide sequence ID" value="NZ_JAAAMJ010000005.1"/>
</dbReference>
<dbReference type="InterPro" id="IPR036388">
    <property type="entry name" value="WH-like_DNA-bd_sf"/>
</dbReference>
<dbReference type="SUPFAM" id="SSF46785">
    <property type="entry name" value="Winged helix' DNA-binding domain"/>
    <property type="match status" value="1"/>
</dbReference>
<feature type="domain" description="HTH marR-type" evidence="1">
    <location>
        <begin position="1"/>
        <end position="140"/>
    </location>
</feature>
<organism evidence="2 3">
    <name type="scientific">Aurantimonas aggregata</name>
    <dbReference type="NCBI Taxonomy" id="2047720"/>
    <lineage>
        <taxon>Bacteria</taxon>
        <taxon>Pseudomonadati</taxon>
        <taxon>Pseudomonadota</taxon>
        <taxon>Alphaproteobacteria</taxon>
        <taxon>Hyphomicrobiales</taxon>
        <taxon>Aurantimonadaceae</taxon>
        <taxon>Aurantimonas</taxon>
    </lineage>
</organism>
<evidence type="ECO:0000313" key="3">
    <source>
        <dbReference type="Proteomes" id="UP000476332"/>
    </source>
</evidence>
<evidence type="ECO:0000313" key="2">
    <source>
        <dbReference type="EMBL" id="NDV87018.1"/>
    </source>
</evidence>
<dbReference type="InterPro" id="IPR036390">
    <property type="entry name" value="WH_DNA-bd_sf"/>
</dbReference>
<accession>A0A6L9MH83</accession>
<dbReference type="PANTHER" id="PTHR33164:SF57">
    <property type="entry name" value="MARR-FAMILY TRANSCRIPTIONAL REGULATOR"/>
    <property type="match status" value="1"/>
</dbReference>
<dbReference type="EMBL" id="JAAAMJ010000005">
    <property type="protein sequence ID" value="NDV87018.1"/>
    <property type="molecule type" value="Genomic_DNA"/>
</dbReference>
<dbReference type="PROSITE" id="PS50995">
    <property type="entry name" value="HTH_MARR_2"/>
    <property type="match status" value="1"/>
</dbReference>
<evidence type="ECO:0000259" key="1">
    <source>
        <dbReference type="PROSITE" id="PS50995"/>
    </source>
</evidence>
<dbReference type="Pfam" id="PF12802">
    <property type="entry name" value="MarR_2"/>
    <property type="match status" value="1"/>
</dbReference>
<dbReference type="Proteomes" id="UP000476332">
    <property type="component" value="Unassembled WGS sequence"/>
</dbReference>
<dbReference type="SMART" id="SM00347">
    <property type="entry name" value="HTH_MARR"/>
    <property type="match status" value="1"/>
</dbReference>
<dbReference type="PRINTS" id="PR00598">
    <property type="entry name" value="HTHMARR"/>
</dbReference>
<keyword evidence="3" id="KW-1185">Reference proteome</keyword>
<gene>
    <name evidence="2" type="ORF">GTW51_09920</name>
</gene>
<name>A0A6L9MH83_9HYPH</name>
<dbReference type="GO" id="GO:0006950">
    <property type="term" value="P:response to stress"/>
    <property type="evidence" value="ECO:0007669"/>
    <property type="project" value="TreeGrafter"/>
</dbReference>
<dbReference type="AlphaFoldDB" id="A0A6L9MH83"/>